<accession>A0ABT1HPW8</accession>
<dbReference type="InterPro" id="IPR012545">
    <property type="entry name" value="DUF1697"/>
</dbReference>
<gene>
    <name evidence="1" type="ORF">LX15_001253</name>
</gene>
<reference evidence="1 2" key="1">
    <citation type="submission" date="2022-06" db="EMBL/GenBank/DDBJ databases">
        <title>Genomic Encyclopedia of Archaeal and Bacterial Type Strains, Phase II (KMG-II): from individual species to whole genera.</title>
        <authorList>
            <person name="Goeker M."/>
        </authorList>
    </citation>
    <scope>NUCLEOTIDE SEQUENCE [LARGE SCALE GENOMIC DNA]</scope>
    <source>
        <strain evidence="1 2">DSM 40477</strain>
    </source>
</reference>
<keyword evidence="2" id="KW-1185">Reference proteome</keyword>
<name>A0ABT1HPW8_STRSD</name>
<dbReference type="PANTHER" id="PTHR36439:SF1">
    <property type="entry name" value="DUF1697 DOMAIN-CONTAINING PROTEIN"/>
    <property type="match status" value="1"/>
</dbReference>
<comment type="caution">
    <text evidence="1">The sequence shown here is derived from an EMBL/GenBank/DDBJ whole genome shotgun (WGS) entry which is preliminary data.</text>
</comment>
<organism evidence="1 2">
    <name type="scientific">Streptoalloteichus tenebrarius (strain ATCC 17920 / DSM 40477 / JCM 4838 / CBS 697.72 / NBRC 16177 / NCIMB 11028 / NRRL B-12390 / A12253. 1 / ISP 5477)</name>
    <name type="common">Streptomyces tenebrarius</name>
    <dbReference type="NCBI Taxonomy" id="1933"/>
    <lineage>
        <taxon>Bacteria</taxon>
        <taxon>Bacillati</taxon>
        <taxon>Actinomycetota</taxon>
        <taxon>Actinomycetes</taxon>
        <taxon>Pseudonocardiales</taxon>
        <taxon>Pseudonocardiaceae</taxon>
        <taxon>Streptoalloteichus</taxon>
    </lineage>
</organism>
<dbReference type="Proteomes" id="UP001205311">
    <property type="component" value="Unassembled WGS sequence"/>
</dbReference>
<sequence>MTRFVALLRGINVGGRQKVAMADLRAVLAGLGHTEVRTHLQSGNAVFTAPDRPTDEVATEIERAIHRELDLTVKVMVRTAEELRAVVEGNPLEVGDPARFLVSFLDRAPDPALLDTLDPAAYAPEQVRLGARELYLSLPDGIHRARLPQVLDRLLKAPATARNWNTVTKLLAMAEDRA</sequence>
<protein>
    <submittedName>
        <fullName evidence="1">Uncharacterized conserved protein, DUF1697 family</fullName>
    </submittedName>
</protein>
<dbReference type="SUPFAM" id="SSF160379">
    <property type="entry name" value="SP0830-like"/>
    <property type="match status" value="1"/>
</dbReference>
<dbReference type="RefSeq" id="WP_253668518.1">
    <property type="nucleotide sequence ID" value="NZ_JAMTCP010000004.1"/>
</dbReference>
<dbReference type="Pfam" id="PF08002">
    <property type="entry name" value="DUF1697"/>
    <property type="match status" value="1"/>
</dbReference>
<dbReference type="PIRSF" id="PIRSF008502">
    <property type="entry name" value="UCP008502"/>
    <property type="match status" value="1"/>
</dbReference>
<evidence type="ECO:0000313" key="1">
    <source>
        <dbReference type="EMBL" id="MCP2257568.1"/>
    </source>
</evidence>
<dbReference type="Gene3D" id="3.30.70.1280">
    <property type="entry name" value="SP0830-like domains"/>
    <property type="match status" value="1"/>
</dbReference>
<evidence type="ECO:0000313" key="2">
    <source>
        <dbReference type="Proteomes" id="UP001205311"/>
    </source>
</evidence>
<dbReference type="PANTHER" id="PTHR36439">
    <property type="entry name" value="BLL4334 PROTEIN"/>
    <property type="match status" value="1"/>
</dbReference>
<proteinExistence type="predicted"/>
<dbReference type="EMBL" id="JAMTCP010000004">
    <property type="protein sequence ID" value="MCP2257568.1"/>
    <property type="molecule type" value="Genomic_DNA"/>
</dbReference>